<feature type="compositionally biased region" description="Basic and acidic residues" evidence="1">
    <location>
        <begin position="133"/>
        <end position="144"/>
    </location>
</feature>
<dbReference type="InterPro" id="IPR011991">
    <property type="entry name" value="ArsR-like_HTH"/>
</dbReference>
<evidence type="ECO:0000256" key="1">
    <source>
        <dbReference type="SAM" id="MobiDB-lite"/>
    </source>
</evidence>
<evidence type="ECO:0000313" key="3">
    <source>
        <dbReference type="EMBL" id="MDJ1651641.1"/>
    </source>
</evidence>
<dbReference type="SUPFAM" id="SSF143100">
    <property type="entry name" value="TTHA1013/TTHA0281-like"/>
    <property type="match status" value="1"/>
</dbReference>
<evidence type="ECO:0000259" key="2">
    <source>
        <dbReference type="Pfam" id="PF15919"/>
    </source>
</evidence>
<organism evidence="3 4">
    <name type="scientific">Gordonibacter faecis</name>
    <dbReference type="NCBI Taxonomy" id="3047475"/>
    <lineage>
        <taxon>Bacteria</taxon>
        <taxon>Bacillati</taxon>
        <taxon>Actinomycetota</taxon>
        <taxon>Coriobacteriia</taxon>
        <taxon>Eggerthellales</taxon>
        <taxon>Eggerthellaceae</taxon>
        <taxon>Gordonibacter</taxon>
    </lineage>
</organism>
<dbReference type="PANTHER" id="PTHR34504">
    <property type="entry name" value="ANTITOXIN HICB"/>
    <property type="match status" value="1"/>
</dbReference>
<dbReference type="Proteomes" id="UP001232750">
    <property type="component" value="Unassembled WGS sequence"/>
</dbReference>
<dbReference type="Pfam" id="PF15919">
    <property type="entry name" value="HicB_lk_antitox"/>
    <property type="match status" value="1"/>
</dbReference>
<dbReference type="InterPro" id="IPR031807">
    <property type="entry name" value="HicB-like"/>
</dbReference>
<evidence type="ECO:0000313" key="4">
    <source>
        <dbReference type="Proteomes" id="UP001232750"/>
    </source>
</evidence>
<dbReference type="EMBL" id="JASJEU010000024">
    <property type="protein sequence ID" value="MDJ1651641.1"/>
    <property type="molecule type" value="Genomic_DNA"/>
</dbReference>
<accession>A0ABT7DQ22</accession>
<dbReference type="RefSeq" id="WP_283832989.1">
    <property type="nucleotide sequence ID" value="NZ_JASJEU010000024.1"/>
</dbReference>
<dbReference type="InterPro" id="IPR051404">
    <property type="entry name" value="TA_system_antitoxin"/>
</dbReference>
<feature type="region of interest" description="Disordered" evidence="1">
    <location>
        <begin position="133"/>
        <end position="153"/>
    </location>
</feature>
<keyword evidence="4" id="KW-1185">Reference proteome</keyword>
<sequence length="153" mass="16554">MGKYIYEAVLHPDEEGGYWVTVPDLPGCVTEGETVEEAAFMAADAMKTYVASLLMDGRRLPKATFGADVEDGGLAIAVFFETDENYIVSGEVMSAAQASRELGVSPGRVTHMIDAGILEGYREGRRTYVTVESVERRKADDPKAGRPKKAAMA</sequence>
<name>A0ABT7DQ22_9ACTN</name>
<protein>
    <submittedName>
        <fullName evidence="3">Type II toxin-antitoxin system HicB family antitoxin</fullName>
    </submittedName>
</protein>
<reference evidence="3 4" key="1">
    <citation type="submission" date="2023-05" db="EMBL/GenBank/DDBJ databases">
        <title>Gordonibacter KGMB12511T sp. nov., isolated from faeces of healthy Korean.</title>
        <authorList>
            <person name="Kim H.S."/>
            <person name="Kim J.-S."/>
            <person name="Suh M.K."/>
            <person name="Eom M.K."/>
            <person name="Do H.E."/>
            <person name="Lee J.-S."/>
        </authorList>
    </citation>
    <scope>NUCLEOTIDE SEQUENCE [LARGE SCALE GENOMIC DNA]</scope>
    <source>
        <strain evidence="3 4">KGMB12511</strain>
    </source>
</reference>
<dbReference type="Gene3D" id="3.30.160.250">
    <property type="match status" value="1"/>
</dbReference>
<gene>
    <name evidence="3" type="ORF">QNJ86_12585</name>
</gene>
<feature type="domain" description="HicB-like antitoxin of toxin-antitoxin system" evidence="2">
    <location>
        <begin position="6"/>
        <end position="64"/>
    </location>
</feature>
<proteinExistence type="predicted"/>
<dbReference type="InterPro" id="IPR035069">
    <property type="entry name" value="TTHA1013/TTHA0281-like"/>
</dbReference>
<dbReference type="CDD" id="cd00090">
    <property type="entry name" value="HTH_ARSR"/>
    <property type="match status" value="1"/>
</dbReference>
<comment type="caution">
    <text evidence="3">The sequence shown here is derived from an EMBL/GenBank/DDBJ whole genome shotgun (WGS) entry which is preliminary data.</text>
</comment>
<dbReference type="PANTHER" id="PTHR34504:SF2">
    <property type="entry name" value="UPF0150 PROTEIN SSL0259"/>
    <property type="match status" value="1"/>
</dbReference>